<organism evidence="1 2">
    <name type="scientific">Panagrolaimus sp. JU765</name>
    <dbReference type="NCBI Taxonomy" id="591449"/>
    <lineage>
        <taxon>Eukaryota</taxon>
        <taxon>Metazoa</taxon>
        <taxon>Ecdysozoa</taxon>
        <taxon>Nematoda</taxon>
        <taxon>Chromadorea</taxon>
        <taxon>Rhabditida</taxon>
        <taxon>Tylenchina</taxon>
        <taxon>Panagrolaimomorpha</taxon>
        <taxon>Panagrolaimoidea</taxon>
        <taxon>Panagrolaimidae</taxon>
        <taxon>Panagrolaimus</taxon>
    </lineage>
</organism>
<dbReference type="WBParaSite" id="JU765_v2.g3413.t1">
    <property type="protein sequence ID" value="JU765_v2.g3413.t1"/>
    <property type="gene ID" value="JU765_v2.g3413"/>
</dbReference>
<name>A0AC34R4Y7_9BILA</name>
<reference evidence="2" key="1">
    <citation type="submission" date="2022-11" db="UniProtKB">
        <authorList>
            <consortium name="WormBaseParasite"/>
        </authorList>
    </citation>
    <scope>IDENTIFICATION</scope>
</reference>
<evidence type="ECO:0000313" key="2">
    <source>
        <dbReference type="WBParaSite" id="JU765_v2.g3413.t1"/>
    </source>
</evidence>
<evidence type="ECO:0000313" key="1">
    <source>
        <dbReference type="Proteomes" id="UP000887576"/>
    </source>
</evidence>
<sequence>MYRIKKRQNLDGESTAATLISGGSAAQAQLTHHQQQIIQIDARPEAPHQVLSASEIGSFRNFQTLNPDVHETVFTVFSPQESCCIESREQELEDLKRLKLEYLEKKRKSEIELARENKALKDKLIQVEAEKKKKDDEIVLLLKGKVEADEKVSHLKSECIKNQVNCASLMTQVQKLTERSDKLEKDFENTKEQKERYEKQNTLTSEKNPKKQIKEKSIKIINNFYQN</sequence>
<dbReference type="Proteomes" id="UP000887576">
    <property type="component" value="Unplaced"/>
</dbReference>
<protein>
    <submittedName>
        <fullName evidence="2">Uncharacterized protein</fullName>
    </submittedName>
</protein>
<accession>A0AC34R4Y7</accession>
<proteinExistence type="predicted"/>